<feature type="compositionally biased region" description="Pro residues" evidence="1">
    <location>
        <begin position="22"/>
        <end position="34"/>
    </location>
</feature>
<reference evidence="2 3" key="1">
    <citation type="journal article" date="2023" name="Sci. Data">
        <title>Genome assembly of the Korean intertidal mud-creeper Batillaria attramentaria.</title>
        <authorList>
            <person name="Patra A.K."/>
            <person name="Ho P.T."/>
            <person name="Jun S."/>
            <person name="Lee S.J."/>
            <person name="Kim Y."/>
            <person name="Won Y.J."/>
        </authorList>
    </citation>
    <scope>NUCLEOTIDE SEQUENCE [LARGE SCALE GENOMIC DNA]</scope>
    <source>
        <strain evidence="2">Wonlab-2016</strain>
    </source>
</reference>
<evidence type="ECO:0000313" key="3">
    <source>
        <dbReference type="Proteomes" id="UP001519460"/>
    </source>
</evidence>
<accession>A0ABD0K8C1</accession>
<evidence type="ECO:0000256" key="1">
    <source>
        <dbReference type="SAM" id="MobiDB-lite"/>
    </source>
</evidence>
<sequence length="268" mass="29386">MKHKCAGKGRSEVDENDGAWTNPPPPQPPPPSPPRENMKFLVASATDCATHAARQYLMPCGNELAGNQYRNWAIHYTPAVGSLFQDNNPTDYIHHHGHKLKQIAKPRMHHYRQFPPTKPNGADDNYLASIRMIVTPMVVTVFPSALHLMSTCKAVGHSLINVPAPCAQESDKLHGPVRSPRSPSLVEAENSSKICHNVNIISPRKASGGLYRDFGSRSVVVHALHNARVVCSVGPHSVLVAACSGLVRTWVSRQCHAFFFRNICTNAA</sequence>
<dbReference type="Proteomes" id="UP001519460">
    <property type="component" value="Unassembled WGS sequence"/>
</dbReference>
<proteinExistence type="predicted"/>
<keyword evidence="3" id="KW-1185">Reference proteome</keyword>
<dbReference type="AlphaFoldDB" id="A0ABD0K8C1"/>
<comment type="caution">
    <text evidence="2">The sequence shown here is derived from an EMBL/GenBank/DDBJ whole genome shotgun (WGS) entry which is preliminary data.</text>
</comment>
<evidence type="ECO:0000313" key="2">
    <source>
        <dbReference type="EMBL" id="KAK7483327.1"/>
    </source>
</evidence>
<gene>
    <name evidence="2" type="ORF">BaRGS_00025494</name>
</gene>
<name>A0ABD0K8C1_9CAEN</name>
<organism evidence="2 3">
    <name type="scientific">Batillaria attramentaria</name>
    <dbReference type="NCBI Taxonomy" id="370345"/>
    <lineage>
        <taxon>Eukaryota</taxon>
        <taxon>Metazoa</taxon>
        <taxon>Spiralia</taxon>
        <taxon>Lophotrochozoa</taxon>
        <taxon>Mollusca</taxon>
        <taxon>Gastropoda</taxon>
        <taxon>Caenogastropoda</taxon>
        <taxon>Sorbeoconcha</taxon>
        <taxon>Cerithioidea</taxon>
        <taxon>Batillariidae</taxon>
        <taxon>Batillaria</taxon>
    </lineage>
</organism>
<protein>
    <submittedName>
        <fullName evidence="2">Uncharacterized protein</fullName>
    </submittedName>
</protein>
<dbReference type="EMBL" id="JACVVK020000229">
    <property type="protein sequence ID" value="KAK7483327.1"/>
    <property type="molecule type" value="Genomic_DNA"/>
</dbReference>
<feature type="region of interest" description="Disordered" evidence="1">
    <location>
        <begin position="1"/>
        <end position="36"/>
    </location>
</feature>